<dbReference type="EMBL" id="QKLW01000009">
    <property type="protein sequence ID" value="PYF79246.1"/>
    <property type="molecule type" value="Genomic_DNA"/>
</dbReference>
<dbReference type="SUPFAM" id="SSF53474">
    <property type="entry name" value="alpha/beta-Hydrolases"/>
    <property type="match status" value="1"/>
</dbReference>
<evidence type="ECO:0000259" key="3">
    <source>
        <dbReference type="Pfam" id="PF02230"/>
    </source>
</evidence>
<dbReference type="PANTHER" id="PTHR10655:SF17">
    <property type="entry name" value="LYSOPHOSPHOLIPASE-LIKE PROTEIN 1"/>
    <property type="match status" value="1"/>
</dbReference>
<dbReference type="InterPro" id="IPR050565">
    <property type="entry name" value="LYPA1-2/EST-like"/>
</dbReference>
<proteinExistence type="inferred from homology"/>
<dbReference type="PANTHER" id="PTHR10655">
    <property type="entry name" value="LYSOPHOSPHOLIPASE-RELATED"/>
    <property type="match status" value="1"/>
</dbReference>
<evidence type="ECO:0000313" key="5">
    <source>
        <dbReference type="Proteomes" id="UP000247551"/>
    </source>
</evidence>
<comment type="caution">
    <text evidence="4">The sequence shown here is derived from an EMBL/GenBank/DDBJ whole genome shotgun (WGS) entry which is preliminary data.</text>
</comment>
<comment type="similarity">
    <text evidence="1">Belongs to the AB hydrolase superfamily. AB hydrolase 2 family.</text>
</comment>
<evidence type="ECO:0000256" key="1">
    <source>
        <dbReference type="ARBA" id="ARBA00006499"/>
    </source>
</evidence>
<dbReference type="Proteomes" id="UP000247551">
    <property type="component" value="Unassembled WGS sequence"/>
</dbReference>
<name>A0A318URV5_9GAMM</name>
<evidence type="ECO:0000256" key="2">
    <source>
        <dbReference type="ARBA" id="ARBA00022801"/>
    </source>
</evidence>
<dbReference type="RefSeq" id="WP_110576952.1">
    <property type="nucleotide sequence ID" value="NZ_QKLW01000009.1"/>
</dbReference>
<keyword evidence="5" id="KW-1185">Reference proteome</keyword>
<accession>A0A318URV5</accession>
<sequence>MTNVLPSVVVETHEQPDAAIIWLHGLGSDGHDFESLVPALSLLPTLKVRFVFPHAPRRPVTINGGMEMRAWYDIYEMTLERKVDMANIDESCAQVEQLIQAQIDQGISPNRIILAGFSQGGVIAYQTALHTKHAVAGVLALSTYLVNGDKVVEADSCVNGQAPILIHHGLQDPVVAPELSVKARDLLVSKGYSVEYKTYEMPHSVCPEQVQDISHWLNVQLAD</sequence>
<protein>
    <submittedName>
        <fullName evidence="4">Phospholipase/carboxylesterase</fullName>
    </submittedName>
</protein>
<organism evidence="4 5">
    <name type="scientific">Marinomonas alcarazii</name>
    <dbReference type="NCBI Taxonomy" id="491949"/>
    <lineage>
        <taxon>Bacteria</taxon>
        <taxon>Pseudomonadati</taxon>
        <taxon>Pseudomonadota</taxon>
        <taxon>Gammaproteobacteria</taxon>
        <taxon>Oceanospirillales</taxon>
        <taxon>Oceanospirillaceae</taxon>
        <taxon>Marinomonas</taxon>
    </lineage>
</organism>
<feature type="domain" description="Phospholipase/carboxylesterase/thioesterase" evidence="3">
    <location>
        <begin position="8"/>
        <end position="219"/>
    </location>
</feature>
<dbReference type="InterPro" id="IPR003140">
    <property type="entry name" value="PLipase/COase/thioEstase"/>
</dbReference>
<dbReference type="AlphaFoldDB" id="A0A318URV5"/>
<evidence type="ECO:0000313" key="4">
    <source>
        <dbReference type="EMBL" id="PYF79246.1"/>
    </source>
</evidence>
<gene>
    <name evidence="4" type="ORF">DFP75_10985</name>
</gene>
<reference evidence="4 5" key="1">
    <citation type="submission" date="2018-06" db="EMBL/GenBank/DDBJ databases">
        <title>Genomic Encyclopedia of Type Strains, Phase III (KMG-III): the genomes of soil and plant-associated and newly described type strains.</title>
        <authorList>
            <person name="Whitman W."/>
        </authorList>
    </citation>
    <scope>NUCLEOTIDE SEQUENCE [LARGE SCALE GENOMIC DNA]</scope>
    <source>
        <strain evidence="4 5">CECT 7730</strain>
    </source>
</reference>
<dbReference type="Pfam" id="PF02230">
    <property type="entry name" value="Abhydrolase_2"/>
    <property type="match status" value="1"/>
</dbReference>
<keyword evidence="2" id="KW-0378">Hydrolase</keyword>
<dbReference type="GO" id="GO:0016787">
    <property type="term" value="F:hydrolase activity"/>
    <property type="evidence" value="ECO:0007669"/>
    <property type="project" value="UniProtKB-KW"/>
</dbReference>
<dbReference type="InterPro" id="IPR029058">
    <property type="entry name" value="AB_hydrolase_fold"/>
</dbReference>
<dbReference type="Gene3D" id="3.40.50.1820">
    <property type="entry name" value="alpha/beta hydrolase"/>
    <property type="match status" value="1"/>
</dbReference>